<name>A0A7J8SSQ0_GOSDV</name>
<keyword evidence="2" id="KW-1185">Reference proteome</keyword>
<evidence type="ECO:0000313" key="1">
    <source>
        <dbReference type="EMBL" id="MBA0629148.1"/>
    </source>
</evidence>
<evidence type="ECO:0000313" key="2">
    <source>
        <dbReference type="Proteomes" id="UP000593561"/>
    </source>
</evidence>
<proteinExistence type="predicted"/>
<accession>A0A7J8SSQ0</accession>
<organism evidence="1 2">
    <name type="scientific">Gossypium davidsonii</name>
    <name type="common">Davidson's cotton</name>
    <name type="synonym">Gossypium klotzschianum subsp. davidsonii</name>
    <dbReference type="NCBI Taxonomy" id="34287"/>
    <lineage>
        <taxon>Eukaryota</taxon>
        <taxon>Viridiplantae</taxon>
        <taxon>Streptophyta</taxon>
        <taxon>Embryophyta</taxon>
        <taxon>Tracheophyta</taxon>
        <taxon>Spermatophyta</taxon>
        <taxon>Magnoliopsida</taxon>
        <taxon>eudicotyledons</taxon>
        <taxon>Gunneridae</taxon>
        <taxon>Pentapetalae</taxon>
        <taxon>rosids</taxon>
        <taxon>malvids</taxon>
        <taxon>Malvales</taxon>
        <taxon>Malvaceae</taxon>
        <taxon>Malvoideae</taxon>
        <taxon>Gossypium</taxon>
    </lineage>
</organism>
<dbReference type="AlphaFoldDB" id="A0A7J8SSQ0"/>
<feature type="non-terminal residue" evidence="1">
    <location>
        <position position="1"/>
    </location>
</feature>
<reference evidence="1 2" key="1">
    <citation type="journal article" date="2019" name="Genome Biol. Evol.">
        <title>Insights into the evolution of the New World diploid cottons (Gossypium, subgenus Houzingenia) based on genome sequencing.</title>
        <authorList>
            <person name="Grover C.E."/>
            <person name="Arick M.A. 2nd"/>
            <person name="Thrash A."/>
            <person name="Conover J.L."/>
            <person name="Sanders W.S."/>
            <person name="Peterson D.G."/>
            <person name="Frelichowski J.E."/>
            <person name="Scheffler J.A."/>
            <person name="Scheffler B.E."/>
            <person name="Wendel J.F."/>
        </authorList>
    </citation>
    <scope>NUCLEOTIDE SEQUENCE [LARGE SCALE GENOMIC DNA]</scope>
    <source>
        <strain evidence="1">27</strain>
        <tissue evidence="1">Leaf</tissue>
    </source>
</reference>
<comment type="caution">
    <text evidence="1">The sequence shown here is derived from an EMBL/GenBank/DDBJ whole genome shotgun (WGS) entry which is preliminary data.</text>
</comment>
<protein>
    <submittedName>
        <fullName evidence="1">Uncharacterized protein</fullName>
    </submittedName>
</protein>
<gene>
    <name evidence="1" type="ORF">Godav_023745</name>
</gene>
<dbReference type="EMBL" id="JABFAC010000011">
    <property type="protein sequence ID" value="MBA0629148.1"/>
    <property type="molecule type" value="Genomic_DNA"/>
</dbReference>
<sequence>IRKDAQTTADIVEKIDAEDVATSKNLEEEINDHKYEADVYLDEMDVSATQCNY</sequence>
<dbReference type="Proteomes" id="UP000593561">
    <property type="component" value="Unassembled WGS sequence"/>
</dbReference>